<evidence type="ECO:0000313" key="6">
    <source>
        <dbReference type="Proteomes" id="UP000515861"/>
    </source>
</evidence>
<evidence type="ECO:0000256" key="1">
    <source>
        <dbReference type="ARBA" id="ARBA00023015"/>
    </source>
</evidence>
<reference evidence="5 6" key="1">
    <citation type="submission" date="2020-08" db="EMBL/GenBank/DDBJ databases">
        <title>Sphingomonas sp. sand1-3 16S ribosomal RNA gene Genome sequencing and assembly.</title>
        <authorList>
            <person name="Kang M."/>
        </authorList>
    </citation>
    <scope>NUCLEOTIDE SEQUENCE [LARGE SCALE GENOMIC DNA]</scope>
    <source>
        <strain evidence="6">sand1-3</strain>
    </source>
</reference>
<keyword evidence="1" id="KW-0805">Transcription regulation</keyword>
<dbReference type="EMBL" id="CP060697">
    <property type="protein sequence ID" value="QNM81770.1"/>
    <property type="molecule type" value="Genomic_DNA"/>
</dbReference>
<dbReference type="GO" id="GO:0043565">
    <property type="term" value="F:sequence-specific DNA binding"/>
    <property type="evidence" value="ECO:0007669"/>
    <property type="project" value="InterPro"/>
</dbReference>
<dbReference type="InterPro" id="IPR020449">
    <property type="entry name" value="Tscrpt_reg_AraC-type_HTH"/>
</dbReference>
<dbReference type="PRINTS" id="PR00111">
    <property type="entry name" value="ABHYDROLASE"/>
</dbReference>
<dbReference type="InterPro" id="IPR018060">
    <property type="entry name" value="HTH_AraC"/>
</dbReference>
<dbReference type="SMART" id="SM00342">
    <property type="entry name" value="HTH_ARAC"/>
    <property type="match status" value="1"/>
</dbReference>
<evidence type="ECO:0000256" key="2">
    <source>
        <dbReference type="ARBA" id="ARBA00023125"/>
    </source>
</evidence>
<proteinExistence type="predicted"/>
<keyword evidence="3" id="KW-0804">Transcription</keyword>
<dbReference type="PANTHER" id="PTHR46796:SF13">
    <property type="entry name" value="HTH-TYPE TRANSCRIPTIONAL ACTIVATOR RHAS"/>
    <property type="match status" value="1"/>
</dbReference>
<dbReference type="Gene3D" id="1.10.10.60">
    <property type="entry name" value="Homeodomain-like"/>
    <property type="match status" value="1"/>
</dbReference>
<gene>
    <name evidence="5" type="ORF">H8M03_06765</name>
</gene>
<dbReference type="Pfam" id="PF00561">
    <property type="entry name" value="Abhydrolase_1"/>
    <property type="match status" value="1"/>
</dbReference>
<dbReference type="InterPro" id="IPR050204">
    <property type="entry name" value="AraC_XylS_family_regulators"/>
</dbReference>
<dbReference type="PROSITE" id="PS01124">
    <property type="entry name" value="HTH_ARAC_FAMILY_2"/>
    <property type="match status" value="1"/>
</dbReference>
<dbReference type="GO" id="GO:0016787">
    <property type="term" value="F:hydrolase activity"/>
    <property type="evidence" value="ECO:0007669"/>
    <property type="project" value="UniProtKB-KW"/>
</dbReference>
<dbReference type="KEGG" id="ssau:H8M03_06765"/>
<dbReference type="InterPro" id="IPR029058">
    <property type="entry name" value="AB_hydrolase_fold"/>
</dbReference>
<dbReference type="PANTHER" id="PTHR46796">
    <property type="entry name" value="HTH-TYPE TRANSCRIPTIONAL ACTIVATOR RHAS-RELATED"/>
    <property type="match status" value="1"/>
</dbReference>
<dbReference type="SUPFAM" id="SSF46689">
    <property type="entry name" value="Homeodomain-like"/>
    <property type="match status" value="2"/>
</dbReference>
<keyword evidence="2" id="KW-0238">DNA-binding</keyword>
<dbReference type="SUPFAM" id="SSF53474">
    <property type="entry name" value="alpha/beta-Hydrolases"/>
    <property type="match status" value="1"/>
</dbReference>
<dbReference type="PRINTS" id="PR00032">
    <property type="entry name" value="HTHARAC"/>
</dbReference>
<protein>
    <submittedName>
        <fullName evidence="5">Alpha/beta fold hydrolase</fullName>
    </submittedName>
</protein>
<dbReference type="Gene3D" id="3.40.50.1820">
    <property type="entry name" value="alpha/beta hydrolase"/>
    <property type="match status" value="1"/>
</dbReference>
<evidence type="ECO:0000256" key="3">
    <source>
        <dbReference type="ARBA" id="ARBA00023163"/>
    </source>
</evidence>
<name>A0A7G9KZH1_9SPHN</name>
<feature type="domain" description="HTH araC/xylS-type" evidence="4">
    <location>
        <begin position="27"/>
        <end position="125"/>
    </location>
</feature>
<dbReference type="Proteomes" id="UP000515861">
    <property type="component" value="Chromosome"/>
</dbReference>
<dbReference type="Pfam" id="PF12833">
    <property type="entry name" value="HTH_18"/>
    <property type="match status" value="1"/>
</dbReference>
<dbReference type="PROSITE" id="PS00041">
    <property type="entry name" value="HTH_ARAC_FAMILY_1"/>
    <property type="match status" value="1"/>
</dbReference>
<keyword evidence="6" id="KW-1185">Reference proteome</keyword>
<organism evidence="5 6">
    <name type="scientific">Sphingomonas sabuli</name>
    <dbReference type="NCBI Taxonomy" id="2764186"/>
    <lineage>
        <taxon>Bacteria</taxon>
        <taxon>Pseudomonadati</taxon>
        <taxon>Pseudomonadota</taxon>
        <taxon>Alphaproteobacteria</taxon>
        <taxon>Sphingomonadales</taxon>
        <taxon>Sphingomonadaceae</taxon>
        <taxon>Sphingomonas</taxon>
    </lineage>
</organism>
<dbReference type="InterPro" id="IPR009057">
    <property type="entry name" value="Homeodomain-like_sf"/>
</dbReference>
<sequence length="414" mass="46115">MSANVITAGSHPLDASGSRPVEDAAVRRALDVIHRHYAEPLQVERLARAAGVSRTILAERFVRAVGEPPMRYCGRWRLHVAAGMLATEKQSIAEVAFAVGFTSEAAFNRAFKRAYGQPPGRWADRHRPSSKPGRAGQAVLYCRARDGTRLAWSAAGRGPPLVKTANWLNHLEFDWESPLWRPWLEELTSTNQLIRYDERGNGMSDWDASDLSFEKLVDDLETVVDAAGVERFDLFAISQGAPVAVAYSLRHPGRIRRMVLLGGYSCGWRHRLSGDDLARREAMVTLTKTGWGSDNPAFRQMFTSLYIPDGSAEQAQWFNELQRVSASPENAVRLQHVLATIDVRPMLARVSVPTLVLHATNDNVVPISAGRVLADGIPGARFVELDSRNHVLLEHEPAWPHFLRLIREFYAGED</sequence>
<dbReference type="GO" id="GO:0003700">
    <property type="term" value="F:DNA-binding transcription factor activity"/>
    <property type="evidence" value="ECO:0007669"/>
    <property type="project" value="InterPro"/>
</dbReference>
<dbReference type="InterPro" id="IPR000073">
    <property type="entry name" value="AB_hydrolase_1"/>
</dbReference>
<dbReference type="AlphaFoldDB" id="A0A7G9KZH1"/>
<dbReference type="InterPro" id="IPR018062">
    <property type="entry name" value="HTH_AraC-typ_CS"/>
</dbReference>
<evidence type="ECO:0000259" key="4">
    <source>
        <dbReference type="PROSITE" id="PS01124"/>
    </source>
</evidence>
<keyword evidence="5" id="KW-0378">Hydrolase</keyword>
<accession>A0A7G9KZH1</accession>
<evidence type="ECO:0000313" key="5">
    <source>
        <dbReference type="EMBL" id="QNM81770.1"/>
    </source>
</evidence>
<dbReference type="RefSeq" id="WP_187478726.1">
    <property type="nucleotide sequence ID" value="NZ_CP060697.1"/>
</dbReference>